<evidence type="ECO:0000256" key="1">
    <source>
        <dbReference type="ARBA" id="ARBA00022999"/>
    </source>
</evidence>
<evidence type="ECO:0000256" key="3">
    <source>
        <dbReference type="PROSITE-ProRule" id="PRU00191"/>
    </source>
</evidence>
<dbReference type="SUPFAM" id="SSF55550">
    <property type="entry name" value="SH2 domain"/>
    <property type="match status" value="1"/>
</dbReference>
<dbReference type="InterPro" id="IPR023578">
    <property type="entry name" value="Ras_GEF_dom_sf"/>
</dbReference>
<dbReference type="Gene3D" id="3.30.505.10">
    <property type="entry name" value="SH2 domain"/>
    <property type="match status" value="1"/>
</dbReference>
<dbReference type="SMART" id="SM00147">
    <property type="entry name" value="RasGEF"/>
    <property type="match status" value="1"/>
</dbReference>
<dbReference type="Ensembl" id="ENSTGUT00000019541.1">
    <property type="protein sequence ID" value="ENSTGUP00000033524.1"/>
    <property type="gene ID" value="ENSTGUG00000003600.2"/>
</dbReference>
<organism evidence="7 8">
    <name type="scientific">Taeniopygia guttata</name>
    <name type="common">Zebra finch</name>
    <name type="synonym">Poephila guttata</name>
    <dbReference type="NCBI Taxonomy" id="59729"/>
    <lineage>
        <taxon>Eukaryota</taxon>
        <taxon>Metazoa</taxon>
        <taxon>Chordata</taxon>
        <taxon>Craniata</taxon>
        <taxon>Vertebrata</taxon>
        <taxon>Euteleostomi</taxon>
        <taxon>Archelosauria</taxon>
        <taxon>Archosauria</taxon>
        <taxon>Dinosauria</taxon>
        <taxon>Saurischia</taxon>
        <taxon>Theropoda</taxon>
        <taxon>Coelurosauria</taxon>
        <taxon>Aves</taxon>
        <taxon>Neognathae</taxon>
        <taxon>Neoaves</taxon>
        <taxon>Telluraves</taxon>
        <taxon>Australaves</taxon>
        <taxon>Passeriformes</taxon>
        <taxon>Passeroidea</taxon>
        <taxon>Estrildidae</taxon>
        <taxon>Estrildinae</taxon>
        <taxon>Taeniopygia</taxon>
    </lineage>
</organism>
<dbReference type="InterPro" id="IPR036860">
    <property type="entry name" value="SH2_dom_sf"/>
</dbReference>
<keyword evidence="8" id="KW-1185">Reference proteome</keyword>
<dbReference type="CDD" id="cd10337">
    <property type="entry name" value="SH2_BCAR3"/>
    <property type="match status" value="1"/>
</dbReference>
<dbReference type="GeneTree" id="ENSGT00940000154130"/>
<dbReference type="InterPro" id="IPR051853">
    <property type="entry name" value="SH2-Ras-GEF_adapter"/>
</dbReference>
<evidence type="ECO:0000256" key="2">
    <source>
        <dbReference type="PROSITE-ProRule" id="PRU00168"/>
    </source>
</evidence>
<dbReference type="Proteomes" id="UP000007754">
    <property type="component" value="Chromosome 17"/>
</dbReference>
<dbReference type="FunFam" id="1.10.840.10:FF:000007">
    <property type="entry name" value="SH2 domain containing 3C (Predicted)"/>
    <property type="match status" value="1"/>
</dbReference>
<dbReference type="Pfam" id="PF00017">
    <property type="entry name" value="SH2"/>
    <property type="match status" value="1"/>
</dbReference>
<feature type="region of interest" description="Disordered" evidence="4">
    <location>
        <begin position="39"/>
        <end position="238"/>
    </location>
</feature>
<feature type="compositionally biased region" description="Basic and acidic residues" evidence="4">
    <location>
        <begin position="216"/>
        <end position="236"/>
    </location>
</feature>
<dbReference type="PROSITE" id="PS50001">
    <property type="entry name" value="SH2"/>
    <property type="match status" value="1"/>
</dbReference>
<dbReference type="InterPro" id="IPR044102">
    <property type="entry name" value="SH2_SHEP1/BCAR3/NSP1"/>
</dbReference>
<feature type="compositionally biased region" description="Basic and acidic residues" evidence="4">
    <location>
        <begin position="534"/>
        <end position="543"/>
    </location>
</feature>
<evidence type="ECO:0000259" key="6">
    <source>
        <dbReference type="PROSITE" id="PS50009"/>
    </source>
</evidence>
<feature type="compositionally biased region" description="Polar residues" evidence="4">
    <location>
        <begin position="183"/>
        <end position="204"/>
    </location>
</feature>
<feature type="domain" description="Ras-GEF" evidence="6">
    <location>
        <begin position="630"/>
        <end position="898"/>
    </location>
</feature>
<gene>
    <name evidence="7" type="primary">SH2D3C</name>
</gene>
<reference evidence="7 8" key="1">
    <citation type="journal article" date="2010" name="Nature">
        <title>The genome of a songbird.</title>
        <authorList>
            <person name="Warren W.C."/>
            <person name="Clayton D.F."/>
            <person name="Ellegren H."/>
            <person name="Arnold A.P."/>
            <person name="Hillier L.W."/>
            <person name="Kunstner A."/>
            <person name="Searle S."/>
            <person name="White S."/>
            <person name="Vilella A.J."/>
            <person name="Fairley S."/>
            <person name="Heger A."/>
            <person name="Kong L."/>
            <person name="Ponting C.P."/>
            <person name="Jarvis E.D."/>
            <person name="Mello C.V."/>
            <person name="Minx P."/>
            <person name="Lovell P."/>
            <person name="Velho T.A."/>
            <person name="Ferris M."/>
            <person name="Balakrishnan C.N."/>
            <person name="Sinha S."/>
            <person name="Blatti C."/>
            <person name="London S.E."/>
            <person name="Li Y."/>
            <person name="Lin Y.C."/>
            <person name="George J."/>
            <person name="Sweedler J."/>
            <person name="Southey B."/>
            <person name="Gunaratne P."/>
            <person name="Watson M."/>
            <person name="Nam K."/>
            <person name="Backstrom N."/>
            <person name="Smeds L."/>
            <person name="Nabholz B."/>
            <person name="Itoh Y."/>
            <person name="Whitney O."/>
            <person name="Pfenning A.R."/>
            <person name="Howard J."/>
            <person name="Volker M."/>
            <person name="Skinner B.M."/>
            <person name="Griffin D.K."/>
            <person name="Ye L."/>
            <person name="McLaren W.M."/>
            <person name="Flicek P."/>
            <person name="Quesada V."/>
            <person name="Velasco G."/>
            <person name="Lopez-Otin C."/>
            <person name="Puente X.S."/>
            <person name="Olender T."/>
            <person name="Lancet D."/>
            <person name="Smit A.F."/>
            <person name="Hubley R."/>
            <person name="Konkel M.K."/>
            <person name="Walker J.A."/>
            <person name="Batzer M.A."/>
            <person name="Gu W."/>
            <person name="Pollock D.D."/>
            <person name="Chen L."/>
            <person name="Cheng Z."/>
            <person name="Eichler E.E."/>
            <person name="Stapley J."/>
            <person name="Slate J."/>
            <person name="Ekblom R."/>
            <person name="Birkhead T."/>
            <person name="Burke T."/>
            <person name="Burt D."/>
            <person name="Scharff C."/>
            <person name="Adam I."/>
            <person name="Richard H."/>
            <person name="Sultan M."/>
            <person name="Soldatov A."/>
            <person name="Lehrach H."/>
            <person name="Edwards S.V."/>
            <person name="Yang S.P."/>
            <person name="Li X."/>
            <person name="Graves T."/>
            <person name="Fulton L."/>
            <person name="Nelson J."/>
            <person name="Chinwalla A."/>
            <person name="Hou S."/>
            <person name="Mardis E.R."/>
            <person name="Wilson R.K."/>
        </authorList>
    </citation>
    <scope>NUCLEOTIDE SEQUENCE [LARGE SCALE GENOMIC DNA]</scope>
</reference>
<dbReference type="PANTHER" id="PTHR14247">
    <property type="entry name" value="BREAST CANCER ANTI-ESTROGEN RESISTANCE PROTEIN 3 HOMOLOG-LIKE PROTEIN"/>
    <property type="match status" value="1"/>
</dbReference>
<accession>A0A674HH43</accession>
<dbReference type="SMART" id="SM00252">
    <property type="entry name" value="SH2"/>
    <property type="match status" value="1"/>
</dbReference>
<dbReference type="PROSITE" id="PS50009">
    <property type="entry name" value="RASGEF_CAT"/>
    <property type="match status" value="1"/>
</dbReference>
<dbReference type="AlphaFoldDB" id="A0A674HH43"/>
<proteinExistence type="predicted"/>
<dbReference type="SUPFAM" id="SSF48366">
    <property type="entry name" value="Ras GEF"/>
    <property type="match status" value="1"/>
</dbReference>
<dbReference type="Pfam" id="PF00617">
    <property type="entry name" value="RasGEF"/>
    <property type="match status" value="1"/>
</dbReference>
<feature type="region of interest" description="Disordered" evidence="4">
    <location>
        <begin position="487"/>
        <end position="549"/>
    </location>
</feature>
<feature type="compositionally biased region" description="Polar residues" evidence="4">
    <location>
        <begin position="62"/>
        <end position="72"/>
    </location>
</feature>
<dbReference type="Gene3D" id="1.10.840.10">
    <property type="entry name" value="Ras guanine-nucleotide exchange factors catalytic domain"/>
    <property type="match status" value="1"/>
</dbReference>
<evidence type="ECO:0000313" key="7">
    <source>
        <dbReference type="Ensembl" id="ENSTGUP00000033524.1"/>
    </source>
</evidence>
<keyword evidence="1 3" id="KW-0727">SH2 domain</keyword>
<dbReference type="GO" id="GO:0005085">
    <property type="term" value="F:guanyl-nucleotide exchange factor activity"/>
    <property type="evidence" value="ECO:0007669"/>
    <property type="project" value="UniProtKB-KW"/>
</dbReference>
<feature type="compositionally biased region" description="Polar residues" evidence="4">
    <location>
        <begin position="109"/>
        <end position="123"/>
    </location>
</feature>
<dbReference type="FunFam" id="3.30.505.10:FF:000013">
    <property type="entry name" value="SH2 domain-containing protein 3C isoform X1"/>
    <property type="match status" value="1"/>
</dbReference>
<keyword evidence="2" id="KW-0344">Guanine-nucleotide releasing factor</keyword>
<protein>
    <submittedName>
        <fullName evidence="7">SH2 domain containing 3C</fullName>
    </submittedName>
</protein>
<evidence type="ECO:0000313" key="8">
    <source>
        <dbReference type="Proteomes" id="UP000007754"/>
    </source>
</evidence>
<dbReference type="InterPro" id="IPR001895">
    <property type="entry name" value="RASGEF_cat_dom"/>
</dbReference>
<evidence type="ECO:0000256" key="4">
    <source>
        <dbReference type="SAM" id="MobiDB-lite"/>
    </source>
</evidence>
<sequence>MAEGQKRRGFKKFKFFRFKGFGSLSSIPRSFTFRRVPVDPSSPDNLTPHVPPPHGFLGEPFDSTQDDLNTVPKSPGPYAQSSNMYSHMGTMPRVNLGKAGKSLGKEKSSQNCWEKGTPNNKTPQAAPLPSLKCPEMSSTPGPGTDSPLTAGEAEQEEEKAEPGDTVEAAMDRTDQEPVGNVSCPRTESPSSSLAPKPSQTTSPDTAAGAETTDGDLLEKGQEHPDKISPDSHHDGLESGSEYVKFSKEKYILDSSPEKLHKELEEELKLSSTDLRSHAWYHGRIPREVSESLVQRNGDFLIRDSLTSLGDYVLTCRWRNEPLHFKINKVTVKSSDGHTHVQYLFEQESFDNVPALVRFYVGNRKAISEQSGAIIYCPINRTFPLRYLEASYGLANGKHGGPHSPSSQKGGHIKRRSITMTDGLTADKITRAEGCPTSVSLPHHRDIIRNCAVSVDQIQDLHSPMSPISENPASPAYSTVTRLKPHACQASGITPASPVIRRSSEPQLCHGNNSKPLPDPAHSSHSTPCHGSPICRDRPAHDTKQLPTKSYVERLKVEEGQRGTVENSSGEAEAGQRLKAELDFKGFVPPTMETTSSFNPAAFQSLLIPLDNKPLEMTVLKKVKELLAEVDVKTLAKHITKVDCLVARILGVTVEMQRLMGVSSGMELLTLPHGHQLRLDLLERFHTMSIMIAVDILGCTGSTEERAALLHKTIQLAAELKSTMGNMFSFAAVMSALEMTQIARLEQTWMVLRQRHTEGAILYEKKLKPFLKSLNEGKEGPPLTNTTFPHIIPLVTLLERDEALTESPEPWEATDNSVEVVMAHLEAARMVAHHGGLYHTNAEVKLQGFQGKAELLEVFSTEFQLRLLWGSRGAESSQAERYEKFDKVLTALSHKLEPAVRFSEL</sequence>
<reference evidence="7" key="3">
    <citation type="submission" date="2025-09" db="UniProtKB">
        <authorList>
            <consortium name="Ensembl"/>
        </authorList>
    </citation>
    <scope>IDENTIFICATION</scope>
</reference>
<feature type="domain" description="SH2" evidence="5">
    <location>
        <begin position="279"/>
        <end position="378"/>
    </location>
</feature>
<evidence type="ECO:0000259" key="5">
    <source>
        <dbReference type="PROSITE" id="PS50001"/>
    </source>
</evidence>
<dbReference type="PANTHER" id="PTHR14247:SF6">
    <property type="entry name" value="SH2 DOMAIN-CONTAINING PROTEIN 3C"/>
    <property type="match status" value="1"/>
</dbReference>
<name>A0A674HH43_TAEGU</name>
<dbReference type="InterPro" id="IPR036964">
    <property type="entry name" value="RASGEF_cat_dom_sf"/>
</dbReference>
<reference evidence="7" key="2">
    <citation type="submission" date="2025-08" db="UniProtKB">
        <authorList>
            <consortium name="Ensembl"/>
        </authorList>
    </citation>
    <scope>IDENTIFICATION</scope>
</reference>
<dbReference type="GO" id="GO:0001784">
    <property type="term" value="F:phosphotyrosine residue binding"/>
    <property type="evidence" value="ECO:0007669"/>
    <property type="project" value="InterPro"/>
</dbReference>
<dbReference type="InterPro" id="IPR000980">
    <property type="entry name" value="SH2"/>
</dbReference>
<dbReference type="GO" id="GO:0007264">
    <property type="term" value="P:small GTPase-mediated signal transduction"/>
    <property type="evidence" value="ECO:0007669"/>
    <property type="project" value="InterPro"/>
</dbReference>